<evidence type="ECO:0000256" key="8">
    <source>
        <dbReference type="SAM" id="Phobius"/>
    </source>
</evidence>
<evidence type="ECO:0000256" key="1">
    <source>
        <dbReference type="ARBA" id="ARBA00004141"/>
    </source>
</evidence>
<dbReference type="Pfam" id="PF25198">
    <property type="entry name" value="Spore_GerAC_N"/>
    <property type="match status" value="1"/>
</dbReference>
<keyword evidence="5 8" id="KW-0812">Transmembrane</keyword>
<dbReference type="PANTHER" id="PTHR34975">
    <property type="entry name" value="SPORE GERMINATION PROTEIN A2"/>
    <property type="match status" value="1"/>
</dbReference>
<keyword evidence="11" id="KW-1185">Reference proteome</keyword>
<evidence type="ECO:0000259" key="9">
    <source>
        <dbReference type="Pfam" id="PF25198"/>
    </source>
</evidence>
<proteinExistence type="inferred from homology"/>
<dbReference type="InterPro" id="IPR057336">
    <property type="entry name" value="GerAC_N"/>
</dbReference>
<gene>
    <name evidence="10" type="ORF">G5A70_07495</name>
</gene>
<dbReference type="Proteomes" id="UP000822142">
    <property type="component" value="Unassembled WGS sequence"/>
</dbReference>
<evidence type="ECO:0000256" key="3">
    <source>
        <dbReference type="ARBA" id="ARBA00022448"/>
    </source>
</evidence>
<dbReference type="InterPro" id="IPR004761">
    <property type="entry name" value="Spore_GerAB"/>
</dbReference>
<accession>A0ABX2IAA1</accession>
<evidence type="ECO:0000256" key="6">
    <source>
        <dbReference type="ARBA" id="ARBA00022989"/>
    </source>
</evidence>
<sequence length="552" mass="61728">MFADNAQISHRQLFRQILLGLSGIYFLTVPVCGELRGRQGMLSLLGGMVLYLFLCIYFIRLKTVFRSPLQYMGKTAGRIFILLYLSWMWFAGVYLLLLIARITDRFLIEGSVPWVVIGLAGAAAYLGSHQGLERRGRMAEVCFPVVMVILVGMLLLGILRMKPEYLREMGPLSLKGWLKGTYEVCCLFLPFVFLPVALGNVKKPGETGRVMGSAVMIITGLQILGLLLLQGSFGLGGYEHKEYPVIDFMSGIRIPGDFLERVDIFWLAAVLFSVLFALGSVFFYNHELLVRVKMEKTAWIAAGGIVFAALVCQKEEVSPDFFWNVTAGIYGPLFLLLLLFGAGSARKKKALAALLALIFLPLTACGVSLESRVFPLAISADYQKGQYELIYGIPGLTQITGQDKKSTEDSQAQAVAYKGKEPKEAEKNFNKNQENYLDMGHLKVLILGKGILQEKEALEEFLQYLEEKPAVAGNLYVFACDKPEELMSLDSQNTDSVGEYLTGILENNLEGKPKDAVTLQDLYNAWHREEEFPRLPIAEVVNKRPQIRQYSW</sequence>
<keyword evidence="7 8" id="KW-0472">Membrane</keyword>
<dbReference type="Pfam" id="PF03845">
    <property type="entry name" value="Spore_permease"/>
    <property type="match status" value="1"/>
</dbReference>
<feature type="transmembrane region" description="Helical" evidence="8">
    <location>
        <begin position="41"/>
        <end position="59"/>
    </location>
</feature>
<dbReference type="RefSeq" id="WP_173749042.1">
    <property type="nucleotide sequence ID" value="NZ_JAAITA010000007.1"/>
</dbReference>
<evidence type="ECO:0000313" key="11">
    <source>
        <dbReference type="Proteomes" id="UP000822142"/>
    </source>
</evidence>
<comment type="similarity">
    <text evidence="2">Belongs to the amino acid-polyamine-organocation (APC) superfamily. Spore germination protein (SGP) (TC 2.A.3.9) family.</text>
</comment>
<keyword evidence="3" id="KW-0813">Transport</keyword>
<feature type="transmembrane region" description="Helical" evidence="8">
    <location>
        <begin position="210"/>
        <end position="229"/>
    </location>
</feature>
<feature type="transmembrane region" description="Helical" evidence="8">
    <location>
        <begin position="297"/>
        <end position="315"/>
    </location>
</feature>
<evidence type="ECO:0000256" key="2">
    <source>
        <dbReference type="ARBA" id="ARBA00007998"/>
    </source>
</evidence>
<feature type="transmembrane region" description="Helical" evidence="8">
    <location>
        <begin position="321"/>
        <end position="343"/>
    </location>
</feature>
<name>A0ABX2IAA1_BLAHA</name>
<evidence type="ECO:0000256" key="4">
    <source>
        <dbReference type="ARBA" id="ARBA00022544"/>
    </source>
</evidence>
<evidence type="ECO:0000256" key="5">
    <source>
        <dbReference type="ARBA" id="ARBA00022692"/>
    </source>
</evidence>
<dbReference type="PANTHER" id="PTHR34975:SF2">
    <property type="entry name" value="SPORE GERMINATION PROTEIN A2"/>
    <property type="match status" value="1"/>
</dbReference>
<keyword evidence="4" id="KW-0309">Germination</keyword>
<feature type="transmembrane region" description="Helical" evidence="8">
    <location>
        <begin position="12"/>
        <end position="29"/>
    </location>
</feature>
<dbReference type="EMBL" id="JAAITA010000007">
    <property type="protein sequence ID" value="NSJ86018.1"/>
    <property type="molecule type" value="Genomic_DNA"/>
</dbReference>
<feature type="transmembrane region" description="Helical" evidence="8">
    <location>
        <begin position="79"/>
        <end position="100"/>
    </location>
</feature>
<feature type="transmembrane region" description="Helical" evidence="8">
    <location>
        <begin position="138"/>
        <end position="160"/>
    </location>
</feature>
<feature type="transmembrane region" description="Helical" evidence="8">
    <location>
        <begin position="106"/>
        <end position="126"/>
    </location>
</feature>
<feature type="domain" description="Spore germination protein N-terminal" evidence="9">
    <location>
        <begin position="368"/>
        <end position="538"/>
    </location>
</feature>
<feature type="transmembrane region" description="Helical" evidence="8">
    <location>
        <begin position="350"/>
        <end position="369"/>
    </location>
</feature>
<organism evidence="10 11">
    <name type="scientific">Blautia hansenii</name>
    <name type="common">Ruminococcus hansenii</name>
    <dbReference type="NCBI Taxonomy" id="1322"/>
    <lineage>
        <taxon>Bacteria</taxon>
        <taxon>Bacillati</taxon>
        <taxon>Bacillota</taxon>
        <taxon>Clostridia</taxon>
        <taxon>Lachnospirales</taxon>
        <taxon>Lachnospiraceae</taxon>
        <taxon>Blautia</taxon>
    </lineage>
</organism>
<protein>
    <submittedName>
        <fullName evidence="10">GerAB/ArcD/ProY family transporter</fullName>
    </submittedName>
</protein>
<comment type="subcellular location">
    <subcellularLocation>
        <location evidence="1">Membrane</location>
        <topology evidence="1">Multi-pass membrane protein</topology>
    </subcellularLocation>
</comment>
<evidence type="ECO:0000256" key="7">
    <source>
        <dbReference type="ARBA" id="ARBA00023136"/>
    </source>
</evidence>
<keyword evidence="6 8" id="KW-1133">Transmembrane helix</keyword>
<feature type="transmembrane region" description="Helical" evidence="8">
    <location>
        <begin position="180"/>
        <end position="198"/>
    </location>
</feature>
<reference evidence="10 11" key="1">
    <citation type="journal article" date="2020" name="Cell Host Microbe">
        <title>Functional and Genomic Variation between Human-Derived Isolates of Lachnospiraceae Reveals Inter- and Intra-Species Diversity.</title>
        <authorList>
            <person name="Sorbara M.T."/>
            <person name="Littmann E.R."/>
            <person name="Fontana E."/>
            <person name="Moody T.U."/>
            <person name="Kohout C.E."/>
            <person name="Gjonbalaj M."/>
            <person name="Eaton V."/>
            <person name="Seok R."/>
            <person name="Leiner I.M."/>
            <person name="Pamer E.G."/>
        </authorList>
    </citation>
    <scope>NUCLEOTIDE SEQUENCE [LARGE SCALE GENOMIC DNA]</scope>
    <source>
        <strain evidence="10 11">MSK.15.26</strain>
    </source>
</reference>
<feature type="transmembrane region" description="Helical" evidence="8">
    <location>
        <begin position="264"/>
        <end position="285"/>
    </location>
</feature>
<comment type="caution">
    <text evidence="10">The sequence shown here is derived from an EMBL/GenBank/DDBJ whole genome shotgun (WGS) entry which is preliminary data.</text>
</comment>
<evidence type="ECO:0000313" key="10">
    <source>
        <dbReference type="EMBL" id="NSJ86018.1"/>
    </source>
</evidence>